<gene>
    <name evidence="1" type="ORF">GCM10010990_16200</name>
</gene>
<dbReference type="Pfam" id="PF17784">
    <property type="entry name" value="Sulfotransfer_4"/>
    <property type="match status" value="1"/>
</dbReference>
<dbReference type="RefSeq" id="WP_066771805.1">
    <property type="nucleotide sequence ID" value="NZ_BMIP01000003.1"/>
</dbReference>
<comment type="caution">
    <text evidence="1">The sequence shown here is derived from an EMBL/GenBank/DDBJ whole genome shotgun (WGS) entry which is preliminary data.</text>
</comment>
<protein>
    <recommendedName>
        <fullName evidence="3">Sulfotransferase family protein</fullName>
    </recommendedName>
</protein>
<dbReference type="OrthoDB" id="9806624at2"/>
<reference evidence="1" key="1">
    <citation type="journal article" date="2014" name="Int. J. Syst. Evol. Microbiol.">
        <title>Complete genome sequence of Corynebacterium casei LMG S-19264T (=DSM 44701T), isolated from a smear-ripened cheese.</title>
        <authorList>
            <consortium name="US DOE Joint Genome Institute (JGI-PGF)"/>
            <person name="Walter F."/>
            <person name="Albersmeier A."/>
            <person name="Kalinowski J."/>
            <person name="Ruckert C."/>
        </authorList>
    </citation>
    <scope>NUCLEOTIDE SEQUENCE</scope>
    <source>
        <strain evidence="1">CGMCC 1.15360</strain>
    </source>
</reference>
<dbReference type="EMBL" id="BMIP01000003">
    <property type="protein sequence ID" value="GGD67485.1"/>
    <property type="molecule type" value="Genomic_DNA"/>
</dbReference>
<keyword evidence="2" id="KW-1185">Reference proteome</keyword>
<reference evidence="1" key="2">
    <citation type="submission" date="2020-09" db="EMBL/GenBank/DDBJ databases">
        <authorList>
            <person name="Sun Q."/>
            <person name="Zhou Y."/>
        </authorList>
    </citation>
    <scope>NUCLEOTIDE SEQUENCE</scope>
    <source>
        <strain evidence="1">CGMCC 1.15360</strain>
    </source>
</reference>
<dbReference type="AlphaFoldDB" id="A0A916YYT1"/>
<dbReference type="InterPro" id="IPR040632">
    <property type="entry name" value="Sulfotransfer_4"/>
</dbReference>
<dbReference type="SUPFAM" id="SSF52540">
    <property type="entry name" value="P-loop containing nucleoside triphosphate hydrolases"/>
    <property type="match status" value="1"/>
</dbReference>
<accession>A0A916YYT1</accession>
<evidence type="ECO:0008006" key="3">
    <source>
        <dbReference type="Google" id="ProtNLM"/>
    </source>
</evidence>
<evidence type="ECO:0000313" key="2">
    <source>
        <dbReference type="Proteomes" id="UP000612349"/>
    </source>
</evidence>
<dbReference type="PANTHER" id="PTHR36978">
    <property type="entry name" value="P-LOOP CONTAINING NUCLEOTIDE TRIPHOSPHATE HYDROLASE"/>
    <property type="match status" value="1"/>
</dbReference>
<name>A0A916YYT1_9SPHN</name>
<dbReference type="Proteomes" id="UP000612349">
    <property type="component" value="Unassembled WGS sequence"/>
</dbReference>
<dbReference type="PANTHER" id="PTHR36978:SF4">
    <property type="entry name" value="P-LOOP CONTAINING NUCLEOSIDE TRIPHOSPHATE HYDROLASE PROTEIN"/>
    <property type="match status" value="1"/>
</dbReference>
<evidence type="ECO:0000313" key="1">
    <source>
        <dbReference type="EMBL" id="GGD67485.1"/>
    </source>
</evidence>
<dbReference type="InterPro" id="IPR027417">
    <property type="entry name" value="P-loop_NTPase"/>
</dbReference>
<dbReference type="Gene3D" id="3.40.50.300">
    <property type="entry name" value="P-loop containing nucleotide triphosphate hydrolases"/>
    <property type="match status" value="1"/>
</dbReference>
<organism evidence="1 2">
    <name type="scientific">Croceicoccus mobilis</name>
    <dbReference type="NCBI Taxonomy" id="1703339"/>
    <lineage>
        <taxon>Bacteria</taxon>
        <taxon>Pseudomonadati</taxon>
        <taxon>Pseudomonadota</taxon>
        <taxon>Alphaproteobacteria</taxon>
        <taxon>Sphingomonadales</taxon>
        <taxon>Erythrobacteraceae</taxon>
        <taxon>Croceicoccus</taxon>
    </lineage>
</organism>
<proteinExistence type="predicted"/>
<sequence length="232" mass="25994">MALEVIGAGLGRNATFSLKFALERLGFDPCFHMSELFANVRAQLPLWLDVVDGKPDWDGIFADFRSTTDYPACSYWRELAEHYPQAKLVLTTRDADSWFDSVSETIFAPRMQATLVGTPVERMMKGAIYDAFAAGSMQDRAFMTDWYEKRNAEVIAALPPERLLVFHPKQGWEPLCEFLGVPVPDCPFPRVNSRDELGEASDETGGLPADPVVMEEWGRGYIDALREKAFGG</sequence>